<dbReference type="Pfam" id="PF13377">
    <property type="entry name" value="Peripla_BP_3"/>
    <property type="match status" value="1"/>
</dbReference>
<dbReference type="InterPro" id="IPR046335">
    <property type="entry name" value="LacI/GalR-like_sensor"/>
</dbReference>
<dbReference type="GO" id="GO:0003700">
    <property type="term" value="F:DNA-binding transcription factor activity"/>
    <property type="evidence" value="ECO:0007669"/>
    <property type="project" value="TreeGrafter"/>
</dbReference>
<dbReference type="InterPro" id="IPR000843">
    <property type="entry name" value="HTH_LacI"/>
</dbReference>
<accession>C0W6W8</accession>
<dbReference type="eggNOG" id="COG1609">
    <property type="taxonomic scope" value="Bacteria"/>
</dbReference>
<keyword evidence="3" id="KW-0804">Transcription</keyword>
<dbReference type="CDD" id="cd01392">
    <property type="entry name" value="HTH_LacI"/>
    <property type="match status" value="1"/>
</dbReference>
<dbReference type="GO" id="GO:0000976">
    <property type="term" value="F:transcription cis-regulatory region binding"/>
    <property type="evidence" value="ECO:0007669"/>
    <property type="project" value="TreeGrafter"/>
</dbReference>
<sequence>MTAQNVANRAGVSRTTVSLVLNGRADSIPEETRRRVLAAAASLGYVPSAAGRALRKGGSDLVLVLTAGGGAADLSDYMWEAFAQGFQERGLTTIFSRTAGATTPLRALLEELRPRVILSLVPLSPDDASLVSRLGIPLVSPGTTYDALFDDLQRALGATQAGYLLSRGRRRFLYVSSAAVPATNAVLLERRAAFLAAISASDEAILVAALQCDPHSPQAVEDLSQQLDELADGHDTHFDAVAAFNDDVAAACLQALEQTGQRVPQDVAVIGVDNLALGRFLTPALTTVALDANGAWTRHVVGTVMAALDQTAADPEEADSPPAPTPGVRVVIRQSAWPCPIAPGQAALRRRRRVRTARR</sequence>
<dbReference type="Pfam" id="PF00356">
    <property type="entry name" value="LacI"/>
    <property type="match status" value="1"/>
</dbReference>
<dbReference type="HOGENOM" id="CLU_037628_6_1_11"/>
<dbReference type="PROSITE" id="PS50932">
    <property type="entry name" value="HTH_LACI_2"/>
    <property type="match status" value="1"/>
</dbReference>
<dbReference type="Proteomes" id="UP000004778">
    <property type="component" value="Unassembled WGS sequence"/>
</dbReference>
<keyword evidence="2" id="KW-0238">DNA-binding</keyword>
<protein>
    <submittedName>
        <fullName evidence="5">Transcriptional regulator, LacI family</fullName>
    </submittedName>
</protein>
<dbReference type="SMART" id="SM00354">
    <property type="entry name" value="HTH_LACI"/>
    <property type="match status" value="1"/>
</dbReference>
<dbReference type="Gene3D" id="3.40.50.2300">
    <property type="match status" value="2"/>
</dbReference>
<dbReference type="SUPFAM" id="SSF47413">
    <property type="entry name" value="lambda repressor-like DNA-binding domains"/>
    <property type="match status" value="1"/>
</dbReference>
<dbReference type="PANTHER" id="PTHR30146:SF153">
    <property type="entry name" value="LACTOSE OPERON REPRESSOR"/>
    <property type="match status" value="1"/>
</dbReference>
<gene>
    <name evidence="5" type="ORF">HMPREF0058_1612</name>
</gene>
<dbReference type="InterPro" id="IPR028082">
    <property type="entry name" value="Peripla_BP_I"/>
</dbReference>
<dbReference type="SUPFAM" id="SSF53822">
    <property type="entry name" value="Periplasmic binding protein-like I"/>
    <property type="match status" value="1"/>
</dbReference>
<dbReference type="CDD" id="cd06267">
    <property type="entry name" value="PBP1_LacI_sugar_binding-like"/>
    <property type="match status" value="1"/>
</dbReference>
<feature type="domain" description="HTH lacI-type" evidence="4">
    <location>
        <begin position="1"/>
        <end position="56"/>
    </location>
</feature>
<dbReference type="AlphaFoldDB" id="C0W6W8"/>
<comment type="caution">
    <text evidence="5">The sequence shown here is derived from an EMBL/GenBank/DDBJ whole genome shotgun (WGS) entry which is preliminary data.</text>
</comment>
<name>C0W6W8_9ACTO</name>
<evidence type="ECO:0000256" key="1">
    <source>
        <dbReference type="ARBA" id="ARBA00023015"/>
    </source>
</evidence>
<evidence type="ECO:0000256" key="2">
    <source>
        <dbReference type="ARBA" id="ARBA00023125"/>
    </source>
</evidence>
<dbReference type="EMBL" id="ACFH01000109">
    <property type="protein sequence ID" value="EEH65642.1"/>
    <property type="molecule type" value="Genomic_DNA"/>
</dbReference>
<dbReference type="PANTHER" id="PTHR30146">
    <property type="entry name" value="LACI-RELATED TRANSCRIPTIONAL REPRESSOR"/>
    <property type="match status" value="1"/>
</dbReference>
<dbReference type="Gene3D" id="1.10.260.40">
    <property type="entry name" value="lambda repressor-like DNA-binding domains"/>
    <property type="match status" value="1"/>
</dbReference>
<dbReference type="InterPro" id="IPR010982">
    <property type="entry name" value="Lambda_DNA-bd_dom_sf"/>
</dbReference>
<keyword evidence="1" id="KW-0805">Transcription regulation</keyword>
<proteinExistence type="predicted"/>
<keyword evidence="6" id="KW-1185">Reference proteome</keyword>
<evidence type="ECO:0000256" key="3">
    <source>
        <dbReference type="ARBA" id="ARBA00023163"/>
    </source>
</evidence>
<evidence type="ECO:0000259" key="4">
    <source>
        <dbReference type="PROSITE" id="PS50932"/>
    </source>
</evidence>
<evidence type="ECO:0000313" key="5">
    <source>
        <dbReference type="EMBL" id="EEH65642.1"/>
    </source>
</evidence>
<organism evidence="5 6">
    <name type="scientific">Actinomyces urogenitalis DSM 15434</name>
    <dbReference type="NCBI Taxonomy" id="525246"/>
    <lineage>
        <taxon>Bacteria</taxon>
        <taxon>Bacillati</taxon>
        <taxon>Actinomycetota</taxon>
        <taxon>Actinomycetes</taxon>
        <taxon>Actinomycetales</taxon>
        <taxon>Actinomycetaceae</taxon>
        <taxon>Actinomyces</taxon>
    </lineage>
</organism>
<evidence type="ECO:0000313" key="6">
    <source>
        <dbReference type="Proteomes" id="UP000004778"/>
    </source>
</evidence>
<reference evidence="5 6" key="1">
    <citation type="submission" date="2009-01" db="EMBL/GenBank/DDBJ databases">
        <authorList>
            <person name="Qin X."/>
            <person name="Bachman B."/>
            <person name="Battles P."/>
            <person name="Bell A."/>
            <person name="Bess C."/>
            <person name="Bickham C."/>
            <person name="Chaboub L."/>
            <person name="Chen D."/>
            <person name="Coyle M."/>
            <person name="Deiros D.R."/>
            <person name="Dinh H."/>
            <person name="Forbes L."/>
            <person name="Fowler G."/>
            <person name="Francisco L."/>
            <person name="Fu Q."/>
            <person name="Gubbala S."/>
            <person name="Hale W."/>
            <person name="Han Y."/>
            <person name="Hemphill L."/>
            <person name="Highlander S.K."/>
            <person name="Hirani K."/>
            <person name="Hogues M."/>
            <person name="Jackson L."/>
            <person name="Jakkamsetti A."/>
            <person name="Javaid M."/>
            <person name="Jiang H."/>
            <person name="Korchina V."/>
            <person name="Kovar C."/>
            <person name="Lara F."/>
            <person name="Lee S."/>
            <person name="Mata R."/>
            <person name="Mathew T."/>
            <person name="Moen C."/>
            <person name="Morales K."/>
            <person name="Munidasa M."/>
            <person name="Nazareth L."/>
            <person name="Ngo R."/>
            <person name="Nguyen L."/>
            <person name="Okwuonu G."/>
            <person name="Ongeri F."/>
            <person name="Patil S."/>
            <person name="Petrosino J."/>
            <person name="Pham C."/>
            <person name="Pham P."/>
            <person name="Pu L.-L."/>
            <person name="Puazo M."/>
            <person name="Raj R."/>
            <person name="Reid J."/>
            <person name="Rouhana J."/>
            <person name="Saada N."/>
            <person name="Shang Y."/>
            <person name="Simmons D."/>
            <person name="Thornton R."/>
            <person name="Warren J."/>
            <person name="Weissenberger G."/>
            <person name="Zhang J."/>
            <person name="Zhang L."/>
            <person name="Zhou C."/>
            <person name="Zhu D."/>
            <person name="Muzny D."/>
            <person name="Worley K."/>
            <person name="Gibbs R."/>
        </authorList>
    </citation>
    <scope>NUCLEOTIDE SEQUENCE [LARGE SCALE GENOMIC DNA]</scope>
    <source>
        <strain evidence="5 6">DSM 15434</strain>
    </source>
</reference>